<proteinExistence type="predicted"/>
<keyword evidence="3" id="KW-1185">Reference proteome</keyword>
<feature type="region of interest" description="Disordered" evidence="1">
    <location>
        <begin position="1"/>
        <end position="67"/>
    </location>
</feature>
<organism evidence="2 3">
    <name type="scientific">Scylla paramamosain</name>
    <name type="common">Mud crab</name>
    <dbReference type="NCBI Taxonomy" id="85552"/>
    <lineage>
        <taxon>Eukaryota</taxon>
        <taxon>Metazoa</taxon>
        <taxon>Ecdysozoa</taxon>
        <taxon>Arthropoda</taxon>
        <taxon>Crustacea</taxon>
        <taxon>Multicrustacea</taxon>
        <taxon>Malacostraca</taxon>
        <taxon>Eumalacostraca</taxon>
        <taxon>Eucarida</taxon>
        <taxon>Decapoda</taxon>
        <taxon>Pleocyemata</taxon>
        <taxon>Brachyura</taxon>
        <taxon>Eubrachyura</taxon>
        <taxon>Portunoidea</taxon>
        <taxon>Portunidae</taxon>
        <taxon>Portuninae</taxon>
        <taxon>Scylla</taxon>
    </lineage>
</organism>
<feature type="compositionally biased region" description="Basic residues" evidence="1">
    <location>
        <begin position="8"/>
        <end position="19"/>
    </location>
</feature>
<dbReference type="Proteomes" id="UP001487740">
    <property type="component" value="Unassembled WGS sequence"/>
</dbReference>
<dbReference type="EMBL" id="JARAKH010000012">
    <property type="protein sequence ID" value="KAK8397981.1"/>
    <property type="molecule type" value="Genomic_DNA"/>
</dbReference>
<protein>
    <submittedName>
        <fullName evidence="2">Uncharacterized protein</fullName>
    </submittedName>
</protein>
<evidence type="ECO:0000313" key="3">
    <source>
        <dbReference type="Proteomes" id="UP001487740"/>
    </source>
</evidence>
<evidence type="ECO:0000256" key="1">
    <source>
        <dbReference type="SAM" id="MobiDB-lite"/>
    </source>
</evidence>
<comment type="caution">
    <text evidence="2">The sequence shown here is derived from an EMBL/GenBank/DDBJ whole genome shotgun (WGS) entry which is preliminary data.</text>
</comment>
<dbReference type="AlphaFoldDB" id="A0AAW0UDS8"/>
<evidence type="ECO:0000313" key="2">
    <source>
        <dbReference type="EMBL" id="KAK8397981.1"/>
    </source>
</evidence>
<accession>A0AAW0UDS8</accession>
<reference evidence="2 3" key="1">
    <citation type="submission" date="2023-03" db="EMBL/GenBank/DDBJ databases">
        <title>High-quality genome of Scylla paramamosain provides insights in environmental adaptation.</title>
        <authorList>
            <person name="Zhang L."/>
        </authorList>
    </citation>
    <scope>NUCLEOTIDE SEQUENCE [LARGE SCALE GENOMIC DNA]</scope>
    <source>
        <strain evidence="2">LZ_2023a</strain>
        <tissue evidence="2">Muscle</tissue>
    </source>
</reference>
<gene>
    <name evidence="2" type="ORF">O3P69_003702</name>
</gene>
<sequence length="67" mass="7588">MEADTRGKARKRVTRRLPTRPRQGSVAREESNLKTATLQQGICHRWLGNSSSSSRKQAGDNPRGRKR</sequence>
<name>A0AAW0UDS8_SCYPA</name>